<evidence type="ECO:0000256" key="2">
    <source>
        <dbReference type="ARBA" id="ARBA00023239"/>
    </source>
</evidence>
<evidence type="ECO:0000313" key="4">
    <source>
        <dbReference type="Proteomes" id="UP000831327"/>
    </source>
</evidence>
<dbReference type="CDD" id="cd06661">
    <property type="entry name" value="GGCT_like"/>
    <property type="match status" value="1"/>
</dbReference>
<keyword evidence="2" id="KW-0456">Lyase</keyword>
<dbReference type="InterPro" id="IPR013024">
    <property type="entry name" value="GGCT-like"/>
</dbReference>
<dbReference type="InterPro" id="IPR036568">
    <property type="entry name" value="GGCT-like_sf"/>
</dbReference>
<evidence type="ECO:0000313" key="3">
    <source>
        <dbReference type="EMBL" id="BDG75118.1"/>
    </source>
</evidence>
<dbReference type="Proteomes" id="UP000831327">
    <property type="component" value="Chromosome"/>
</dbReference>
<dbReference type="EMBL" id="AP025637">
    <property type="protein sequence ID" value="BDG75118.1"/>
    <property type="molecule type" value="Genomic_DNA"/>
</dbReference>
<reference evidence="3 4" key="1">
    <citation type="journal article" date="2016" name="Microbes Environ.">
        <title>Phylogenetically diverse aerobic anoxygenic phototrophic bacteria isolated from epilithic biofilms in Tama river, Japan.</title>
        <authorList>
            <person name="Hirose S."/>
            <person name="Matsuura K."/>
            <person name="Haruta S."/>
        </authorList>
    </citation>
    <scope>NUCLEOTIDE SEQUENCE [LARGE SCALE GENOMIC DNA]</scope>
    <source>
        <strain evidence="3 4">S08</strain>
    </source>
</reference>
<dbReference type="SUPFAM" id="SSF110857">
    <property type="entry name" value="Gamma-glutamyl cyclotransferase-like"/>
    <property type="match status" value="1"/>
</dbReference>
<organism evidence="3 4">
    <name type="scientific">Roseomonas fluvialis</name>
    <dbReference type="NCBI Taxonomy" id="1750527"/>
    <lineage>
        <taxon>Bacteria</taxon>
        <taxon>Pseudomonadati</taxon>
        <taxon>Pseudomonadota</taxon>
        <taxon>Alphaproteobacteria</taxon>
        <taxon>Acetobacterales</taxon>
        <taxon>Roseomonadaceae</taxon>
        <taxon>Roseomonas</taxon>
    </lineage>
</organism>
<dbReference type="RefSeq" id="WP_244457209.1">
    <property type="nucleotide sequence ID" value="NZ_AP025637.1"/>
</dbReference>
<dbReference type="PANTHER" id="PTHR12192:SF2">
    <property type="entry name" value="GLUTATHIONE-SPECIFIC GAMMA-GLUTAMYLCYCLOTRANSFERASE 2"/>
    <property type="match status" value="1"/>
</dbReference>
<evidence type="ECO:0000256" key="1">
    <source>
        <dbReference type="ARBA" id="ARBA00012344"/>
    </source>
</evidence>
<keyword evidence="4" id="KW-1185">Reference proteome</keyword>
<dbReference type="InterPro" id="IPR006840">
    <property type="entry name" value="ChaC"/>
</dbReference>
<accession>A0ABM7YAL7</accession>
<dbReference type="PANTHER" id="PTHR12192">
    <property type="entry name" value="CATION TRANSPORT PROTEIN CHAC-RELATED"/>
    <property type="match status" value="1"/>
</dbReference>
<proteinExistence type="predicted"/>
<dbReference type="EC" id="4.3.2.7" evidence="1"/>
<dbReference type="Pfam" id="PF04752">
    <property type="entry name" value="ChaC"/>
    <property type="match status" value="1"/>
</dbReference>
<sequence length="207" mass="22694">MQHASRADAVALRDLIDADGHLYVFAYGSLIWRPGFDHARAHPALLRGFHRRFCLWSHRYRGTPEQPGLVLGLDRGGACRGLAFGVRAAEAAEVLAYLDDRELPDGAEQVYHRRMLPLRLLDTGRMVRAVAYVANRGCRLYCGRLSAERAAAAIAQGHGQMGANRDYLLNTLRHLRQMGVRDAGLDRIAALLPTDGGANLSTGLIVG</sequence>
<gene>
    <name evidence="3" type="primary">chaC</name>
    <name evidence="3" type="ORF">Rmf_50470</name>
</gene>
<name>A0ABM7YAL7_9PROT</name>
<dbReference type="Gene3D" id="3.10.490.10">
    <property type="entry name" value="Gamma-glutamyl cyclotransferase-like"/>
    <property type="match status" value="1"/>
</dbReference>
<protein>
    <recommendedName>
        <fullName evidence="1">glutathione-specific gamma-glutamylcyclotransferase</fullName>
        <ecNumber evidence="1">4.3.2.7</ecNumber>
    </recommendedName>
</protein>